<dbReference type="EMBL" id="JAJAGQ010000018">
    <property type="protein sequence ID" value="KAJ8535953.1"/>
    <property type="molecule type" value="Genomic_DNA"/>
</dbReference>
<feature type="region of interest" description="Disordered" evidence="1">
    <location>
        <begin position="94"/>
        <end position="148"/>
    </location>
</feature>
<dbReference type="Pfam" id="PF14223">
    <property type="entry name" value="Retrotran_gag_2"/>
    <property type="match status" value="1"/>
</dbReference>
<dbReference type="OrthoDB" id="1699318at2759"/>
<feature type="compositionally biased region" description="Gly residues" evidence="1">
    <location>
        <begin position="123"/>
        <end position="142"/>
    </location>
</feature>
<name>A0A9Q1R1J8_9SOLA</name>
<sequence>MEDFPNVSAYCKRLKELADQLRNVGVPVSNDRLVLQMVSGLFEAYSGVGTLLRQSNPLPQFYQIRSMLTLEEADMAKTVATGASPVVMMTESIVHPTGSNNSGQNRNNDVDKKVGNKKNNGKNRGGNNVGSRTSGGGSGGPHSGQQQQQFWAPQWANSFQPHWQWAVQQQSRPNMTWPTFSKSYGPRQQAWDFKTESPLMRCDSRGFQVPIYRVKSCRQRLQPLLLPCGMLVLVIRGRLFCLP</sequence>
<gene>
    <name evidence="2" type="ORF">K7X08_034354</name>
</gene>
<organism evidence="2 3">
    <name type="scientific">Anisodus acutangulus</name>
    <dbReference type="NCBI Taxonomy" id="402998"/>
    <lineage>
        <taxon>Eukaryota</taxon>
        <taxon>Viridiplantae</taxon>
        <taxon>Streptophyta</taxon>
        <taxon>Embryophyta</taxon>
        <taxon>Tracheophyta</taxon>
        <taxon>Spermatophyta</taxon>
        <taxon>Magnoliopsida</taxon>
        <taxon>eudicotyledons</taxon>
        <taxon>Gunneridae</taxon>
        <taxon>Pentapetalae</taxon>
        <taxon>asterids</taxon>
        <taxon>lamiids</taxon>
        <taxon>Solanales</taxon>
        <taxon>Solanaceae</taxon>
        <taxon>Solanoideae</taxon>
        <taxon>Hyoscyameae</taxon>
        <taxon>Anisodus</taxon>
    </lineage>
</organism>
<comment type="caution">
    <text evidence="2">The sequence shown here is derived from an EMBL/GenBank/DDBJ whole genome shotgun (WGS) entry which is preliminary data.</text>
</comment>
<accession>A0A9Q1R1J8</accession>
<dbReference type="AlphaFoldDB" id="A0A9Q1R1J8"/>
<keyword evidence="3" id="KW-1185">Reference proteome</keyword>
<proteinExistence type="predicted"/>
<dbReference type="Proteomes" id="UP001152561">
    <property type="component" value="Unassembled WGS sequence"/>
</dbReference>
<protein>
    <submittedName>
        <fullName evidence="2">Uncharacterized protein</fullName>
    </submittedName>
</protein>
<reference evidence="3" key="1">
    <citation type="journal article" date="2023" name="Proc. Natl. Acad. Sci. U.S.A.">
        <title>Genomic and structural basis for evolution of tropane alkaloid biosynthesis.</title>
        <authorList>
            <person name="Wanga Y.-J."/>
            <person name="Taina T."/>
            <person name="Yua J.-Y."/>
            <person name="Lia J."/>
            <person name="Xua B."/>
            <person name="Chenc J."/>
            <person name="D'Auriad J.C."/>
            <person name="Huanga J.-P."/>
            <person name="Huanga S.-X."/>
        </authorList>
    </citation>
    <scope>NUCLEOTIDE SEQUENCE [LARGE SCALE GENOMIC DNA]</scope>
    <source>
        <strain evidence="3">cv. KIB-2019</strain>
    </source>
</reference>
<dbReference type="PANTHER" id="PTHR47481:SF10">
    <property type="entry name" value="COPIA-LIKE POLYPROTEIN_RETROTRANSPOSON"/>
    <property type="match status" value="1"/>
</dbReference>
<dbReference type="PANTHER" id="PTHR47481">
    <property type="match status" value="1"/>
</dbReference>
<evidence type="ECO:0000313" key="2">
    <source>
        <dbReference type="EMBL" id="KAJ8535953.1"/>
    </source>
</evidence>
<evidence type="ECO:0000256" key="1">
    <source>
        <dbReference type="SAM" id="MobiDB-lite"/>
    </source>
</evidence>
<evidence type="ECO:0000313" key="3">
    <source>
        <dbReference type="Proteomes" id="UP001152561"/>
    </source>
</evidence>